<evidence type="ECO:0000256" key="2">
    <source>
        <dbReference type="SAM" id="Phobius"/>
    </source>
</evidence>
<keyword evidence="4" id="KW-1185">Reference proteome</keyword>
<dbReference type="Proteomes" id="UP000000268">
    <property type="component" value="Chromosome"/>
</dbReference>
<evidence type="ECO:0000256" key="1">
    <source>
        <dbReference type="SAM" id="Coils"/>
    </source>
</evidence>
<dbReference type="AlphaFoldDB" id="B0C4N7"/>
<gene>
    <name evidence="3" type="ordered locus">AM1_4949</name>
</gene>
<protein>
    <submittedName>
        <fullName evidence="3">Uncharacterized protein</fullName>
    </submittedName>
</protein>
<organism evidence="3 4">
    <name type="scientific">Acaryochloris marina (strain MBIC 11017)</name>
    <dbReference type="NCBI Taxonomy" id="329726"/>
    <lineage>
        <taxon>Bacteria</taxon>
        <taxon>Bacillati</taxon>
        <taxon>Cyanobacteriota</taxon>
        <taxon>Cyanophyceae</taxon>
        <taxon>Acaryochloridales</taxon>
        <taxon>Acaryochloridaceae</taxon>
        <taxon>Acaryochloris</taxon>
    </lineage>
</organism>
<name>B0C4N7_ACAM1</name>
<keyword evidence="1" id="KW-0175">Coiled coil</keyword>
<reference evidence="3 4" key="1">
    <citation type="journal article" date="2008" name="Proc. Natl. Acad. Sci. U.S.A.">
        <title>Niche adaptation and genome expansion in the chlorophyll d-producing cyanobacterium Acaryochloris marina.</title>
        <authorList>
            <person name="Swingley W.D."/>
            <person name="Chen M."/>
            <person name="Cheung P.C."/>
            <person name="Conrad A.L."/>
            <person name="Dejesa L.C."/>
            <person name="Hao J."/>
            <person name="Honchak B.M."/>
            <person name="Karbach L.E."/>
            <person name="Kurdoglu A."/>
            <person name="Lahiri S."/>
            <person name="Mastrian S.D."/>
            <person name="Miyashita H."/>
            <person name="Page L."/>
            <person name="Ramakrishna P."/>
            <person name="Satoh S."/>
            <person name="Sattley W.M."/>
            <person name="Shimada Y."/>
            <person name="Taylor H.L."/>
            <person name="Tomo T."/>
            <person name="Tsuchiya T."/>
            <person name="Wang Z.T."/>
            <person name="Raymond J."/>
            <person name="Mimuro M."/>
            <person name="Blankenship R.E."/>
            <person name="Touchman J.W."/>
        </authorList>
    </citation>
    <scope>NUCLEOTIDE SEQUENCE [LARGE SCALE GENOMIC DNA]</scope>
    <source>
        <strain evidence="4">MBIC 11017</strain>
    </source>
</reference>
<evidence type="ECO:0000313" key="3">
    <source>
        <dbReference type="EMBL" id="ABW29920.1"/>
    </source>
</evidence>
<keyword evidence="2" id="KW-1133">Transmembrane helix</keyword>
<feature type="transmembrane region" description="Helical" evidence="2">
    <location>
        <begin position="164"/>
        <end position="185"/>
    </location>
</feature>
<feature type="coiled-coil region" evidence="1">
    <location>
        <begin position="4"/>
        <end position="58"/>
    </location>
</feature>
<dbReference type="EMBL" id="CP000828">
    <property type="protein sequence ID" value="ABW29920.1"/>
    <property type="molecule type" value="Genomic_DNA"/>
</dbReference>
<dbReference type="KEGG" id="amr:AM1_4949"/>
<proteinExistence type="predicted"/>
<sequence length="187" mass="21459">MSAIDQLEKELEDLRSRFSQAFQVLDGFSQLQTHFEQLTQTQQELEQSLSQAKNSLEDASAPSELQEQYTELESQFEAKYAQLQSDILDLRHSFEATTYDLQEQLHHDRSQLKQLEQTAAPAPGADTNKLDWLENSMQDLSNLIYADRSALQHLDRRLNHVKRVTDIITIVGASGFFVMTIIMVVTR</sequence>
<keyword evidence="2" id="KW-0812">Transmembrane</keyword>
<dbReference type="RefSeq" id="WP_012165193.1">
    <property type="nucleotide sequence ID" value="NC_009925.1"/>
</dbReference>
<dbReference type="OrthoDB" id="9823451at2"/>
<accession>B0C4N7</accession>
<keyword evidence="2" id="KW-0472">Membrane</keyword>
<evidence type="ECO:0000313" key="4">
    <source>
        <dbReference type="Proteomes" id="UP000000268"/>
    </source>
</evidence>
<dbReference type="HOGENOM" id="CLU_1444749_0_0_3"/>